<feature type="compositionally biased region" description="Polar residues" evidence="4">
    <location>
        <begin position="197"/>
        <end position="209"/>
    </location>
</feature>
<dbReference type="PROSITE" id="PS52002">
    <property type="entry name" value="SM"/>
    <property type="match status" value="1"/>
</dbReference>
<feature type="domain" description="TFG box profile" evidence="6">
    <location>
        <begin position="384"/>
        <end position="404"/>
    </location>
</feature>
<keyword evidence="9" id="KW-1185">Reference proteome</keyword>
<gene>
    <name evidence="8" type="primary">lsm14a</name>
    <name evidence="8" type="ORF">Anas_06874</name>
</gene>
<dbReference type="InterPro" id="IPR047575">
    <property type="entry name" value="Sm"/>
</dbReference>
<evidence type="ECO:0000256" key="4">
    <source>
        <dbReference type="SAM" id="MobiDB-lite"/>
    </source>
</evidence>
<dbReference type="Gene3D" id="2.30.30.100">
    <property type="match status" value="1"/>
</dbReference>
<dbReference type="SMART" id="SM01271">
    <property type="entry name" value="LSM14"/>
    <property type="match status" value="1"/>
</dbReference>
<dbReference type="GO" id="GO:0003729">
    <property type="term" value="F:mRNA binding"/>
    <property type="evidence" value="ECO:0007669"/>
    <property type="project" value="TreeGrafter"/>
</dbReference>
<dbReference type="GO" id="GO:0000932">
    <property type="term" value="C:P-body"/>
    <property type="evidence" value="ECO:0007669"/>
    <property type="project" value="TreeGrafter"/>
</dbReference>
<name>A0A5N5ST73_9CRUS</name>
<feature type="short sequence motif" description="FFD box" evidence="2">
    <location>
        <begin position="360"/>
        <end position="376"/>
    </location>
</feature>
<feature type="compositionally biased region" description="Basic and acidic residues" evidence="4">
    <location>
        <begin position="329"/>
        <end position="343"/>
    </location>
</feature>
<feature type="region of interest" description="Disordered" evidence="4">
    <location>
        <begin position="321"/>
        <end position="360"/>
    </location>
</feature>
<dbReference type="Pfam" id="PF09532">
    <property type="entry name" value="FDF"/>
    <property type="match status" value="1"/>
</dbReference>
<feature type="region of interest" description="Disordered" evidence="4">
    <location>
        <begin position="454"/>
        <end position="514"/>
    </location>
</feature>
<evidence type="ECO:0000259" key="6">
    <source>
        <dbReference type="PROSITE" id="PS51536"/>
    </source>
</evidence>
<dbReference type="InterPro" id="IPR025609">
    <property type="entry name" value="Lsm14-like_N"/>
</dbReference>
<feature type="compositionally biased region" description="Gly residues" evidence="4">
    <location>
        <begin position="276"/>
        <end position="286"/>
    </location>
</feature>
<dbReference type="CDD" id="cd01736">
    <property type="entry name" value="LSm14_N"/>
    <property type="match status" value="1"/>
</dbReference>
<dbReference type="PROSITE" id="PS51536">
    <property type="entry name" value="TFG"/>
    <property type="match status" value="1"/>
</dbReference>
<feature type="short sequence motif" description="TFG box" evidence="3">
    <location>
        <begin position="384"/>
        <end position="404"/>
    </location>
</feature>
<dbReference type="PROSITE" id="PS51513">
    <property type="entry name" value="FFD"/>
    <property type="match status" value="1"/>
</dbReference>
<feature type="domain" description="Sm" evidence="7">
    <location>
        <begin position="1"/>
        <end position="81"/>
    </location>
</feature>
<feature type="compositionally biased region" description="Polar residues" evidence="4">
    <location>
        <begin position="475"/>
        <end position="500"/>
    </location>
</feature>
<dbReference type="EMBL" id="SEYY01022026">
    <property type="protein sequence ID" value="KAB7495860.1"/>
    <property type="molecule type" value="Genomic_DNA"/>
</dbReference>
<evidence type="ECO:0000259" key="5">
    <source>
        <dbReference type="PROSITE" id="PS51513"/>
    </source>
</evidence>
<evidence type="ECO:0000313" key="8">
    <source>
        <dbReference type="EMBL" id="KAB7495860.1"/>
    </source>
</evidence>
<comment type="similarity">
    <text evidence="1">Belongs to the LSM14 family.</text>
</comment>
<feature type="compositionally biased region" description="Polar residues" evidence="4">
    <location>
        <begin position="158"/>
        <end position="168"/>
    </location>
</feature>
<feature type="compositionally biased region" description="Low complexity" evidence="4">
    <location>
        <begin position="220"/>
        <end position="258"/>
    </location>
</feature>
<comment type="caution">
    <text evidence="8">The sequence shown here is derived from an EMBL/GenBank/DDBJ whole genome shotgun (WGS) entry which is preliminary data.</text>
</comment>
<evidence type="ECO:0000313" key="9">
    <source>
        <dbReference type="Proteomes" id="UP000326759"/>
    </source>
</evidence>
<evidence type="ECO:0000256" key="1">
    <source>
        <dbReference type="ARBA" id="ARBA00010415"/>
    </source>
</evidence>
<dbReference type="SMART" id="SM01199">
    <property type="entry name" value="FDF"/>
    <property type="match status" value="1"/>
</dbReference>
<dbReference type="InterPro" id="IPR010920">
    <property type="entry name" value="LSM_dom_sf"/>
</dbReference>
<dbReference type="InterPro" id="IPR025761">
    <property type="entry name" value="FFD_box"/>
</dbReference>
<feature type="compositionally biased region" description="Low complexity" evidence="4">
    <location>
        <begin position="180"/>
        <end position="190"/>
    </location>
</feature>
<dbReference type="PANTHER" id="PTHR13586">
    <property type="entry name" value="SCD6 PROTEIN-RELATED"/>
    <property type="match status" value="1"/>
</dbReference>
<evidence type="ECO:0000259" key="7">
    <source>
        <dbReference type="PROSITE" id="PS52002"/>
    </source>
</evidence>
<feature type="region of interest" description="Disordered" evidence="4">
    <location>
        <begin position="158"/>
        <end position="293"/>
    </location>
</feature>
<protein>
    <submittedName>
        <fullName evidence="8">Protein LSM14-like protein A</fullName>
    </submittedName>
</protein>
<proteinExistence type="inferred from homology"/>
<sequence length="514" mass="56032">MSEPIPFLGSKISLISKSEIRYEGILYTIDAQESIIVLTKVQSFGTEDRPAELVVPAKNDIYEYIIFRGTDIKKIEVCDTKPQIPSLHNDPAIVGLQVQQHSASSIATSYPGATFSHQQPLGAIGSMGSYYSSYSQPIGGQQNLPSSGFSIGVSQPNVLAGSRSSTPGVSRKSPVADAGVQVTPPQQQQQIDKKRQMQSVQRRQQTPERQQMRDGNQGAGNYNRRNQYQNQYGQQGSRYNQGNQGYYQNMGNQQYQGQYRGGGTNRGRAPRRSQPRGGGGGRGGSYNQGNRQRQDQQLFEKEFDFEQANEEFEELRHQMANTKISENGAPERKVDDKKDDSGHETATTGDESEDSSSSSAYYDKTKSFFDSISCEALERSKGKSQRSDWRQERKINVQTFGVATARRGYYPRGGRGGYYNRGGYYRNYNQGYYSYRNSRGGGGMNPGGLGNRPIGNTYTGGGGGGGIGGGGSSGNPTNSNDTDNLNHYGTGVSNGPTASYASAVRSAVTSVPAK</sequence>
<organism evidence="8 9">
    <name type="scientific">Armadillidium nasatum</name>
    <dbReference type="NCBI Taxonomy" id="96803"/>
    <lineage>
        <taxon>Eukaryota</taxon>
        <taxon>Metazoa</taxon>
        <taxon>Ecdysozoa</taxon>
        <taxon>Arthropoda</taxon>
        <taxon>Crustacea</taxon>
        <taxon>Multicrustacea</taxon>
        <taxon>Malacostraca</taxon>
        <taxon>Eumalacostraca</taxon>
        <taxon>Peracarida</taxon>
        <taxon>Isopoda</taxon>
        <taxon>Oniscidea</taxon>
        <taxon>Crinocheta</taxon>
        <taxon>Armadillidiidae</taxon>
        <taxon>Armadillidium</taxon>
    </lineage>
</organism>
<evidence type="ECO:0000256" key="2">
    <source>
        <dbReference type="PROSITE-ProRule" id="PRU00846"/>
    </source>
</evidence>
<dbReference type="SUPFAM" id="SSF50182">
    <property type="entry name" value="Sm-like ribonucleoproteins"/>
    <property type="match status" value="1"/>
</dbReference>
<dbReference type="InterPro" id="IPR019050">
    <property type="entry name" value="FDF_dom"/>
</dbReference>
<reference evidence="8 9" key="1">
    <citation type="journal article" date="2019" name="PLoS Biol.">
        <title>Sex chromosomes control vertical transmission of feminizing Wolbachia symbionts in an isopod.</title>
        <authorList>
            <person name="Becking T."/>
            <person name="Chebbi M.A."/>
            <person name="Giraud I."/>
            <person name="Moumen B."/>
            <person name="Laverre T."/>
            <person name="Caubet Y."/>
            <person name="Peccoud J."/>
            <person name="Gilbert C."/>
            <person name="Cordaux R."/>
        </authorList>
    </citation>
    <scope>NUCLEOTIDE SEQUENCE [LARGE SCALE GENOMIC DNA]</scope>
    <source>
        <strain evidence="8">ANa2</strain>
        <tissue evidence="8">Whole body excluding digestive tract and cuticle</tissue>
    </source>
</reference>
<dbReference type="Pfam" id="PF12701">
    <property type="entry name" value="LSM14"/>
    <property type="match status" value="1"/>
</dbReference>
<dbReference type="GO" id="GO:0033962">
    <property type="term" value="P:P-body assembly"/>
    <property type="evidence" value="ECO:0007669"/>
    <property type="project" value="TreeGrafter"/>
</dbReference>
<evidence type="ECO:0000256" key="3">
    <source>
        <dbReference type="PROSITE-ProRule" id="PRU00869"/>
    </source>
</evidence>
<dbReference type="InterPro" id="IPR025768">
    <property type="entry name" value="TFG_box"/>
</dbReference>
<dbReference type="OrthoDB" id="21539at2759"/>
<dbReference type="GO" id="GO:0034063">
    <property type="term" value="P:stress granule assembly"/>
    <property type="evidence" value="ECO:0007669"/>
    <property type="project" value="TreeGrafter"/>
</dbReference>
<accession>A0A5N5ST73</accession>
<feature type="compositionally biased region" description="Gly residues" evidence="4">
    <location>
        <begin position="458"/>
        <end position="473"/>
    </location>
</feature>
<dbReference type="AlphaFoldDB" id="A0A5N5ST73"/>
<dbReference type="PANTHER" id="PTHR13586:SF0">
    <property type="entry name" value="TRAILER HITCH, ISOFORM H"/>
    <property type="match status" value="1"/>
</dbReference>
<feature type="domain" description="FFD box profile" evidence="5">
    <location>
        <begin position="360"/>
        <end position="376"/>
    </location>
</feature>
<dbReference type="Proteomes" id="UP000326759">
    <property type="component" value="Unassembled WGS sequence"/>
</dbReference>